<proteinExistence type="predicted"/>
<dbReference type="PRINTS" id="PR00786">
    <property type="entry name" value="NEPRILYSIN"/>
</dbReference>
<dbReference type="GO" id="GO:0005886">
    <property type="term" value="C:plasma membrane"/>
    <property type="evidence" value="ECO:0007669"/>
    <property type="project" value="TreeGrafter"/>
</dbReference>
<sequence length="343" mass="38877">MRCGVLVVSEMTFVAGDLFTQWFFPGGHIVAAQDLAERIVNATRYGFYNLSWIDRPTRQQALLRFATLDRIIARPENLSTPAQLDEYYSFLMATPEGGSYPQELYSMKRARAAAAVELLQASRPKLMPVKQDVPMVIVNAFYVPIYHMIVMPPAIMFSPFFQREGVPAALNYGSLGHVLGHEITHSFDEDFGLYDERGQRHDWWSPQSRANFGERLHCLRGLYNDVAEGRGVPFGDTALEENFADCGGIVKALRAFRFLGPQPSEKLAKREFTAEQLFFVSSCYKWCSPLEKRPEGDREGVVKIYSPMDMRCNVPLMNIPEFAAAFQCSSTSRMASYKRCEVL</sequence>
<feature type="domain" description="Peptidase M13 C-terminal" evidence="1">
    <location>
        <begin position="139"/>
        <end position="342"/>
    </location>
</feature>
<comment type="caution">
    <text evidence="2">The sequence shown here is derived from an EMBL/GenBank/DDBJ whole genome shotgun (WGS) entry which is preliminary data.</text>
</comment>
<dbReference type="CDD" id="cd08662">
    <property type="entry name" value="M13"/>
    <property type="match status" value="1"/>
</dbReference>
<dbReference type="PANTHER" id="PTHR11733:SF241">
    <property type="entry name" value="GH26575P-RELATED"/>
    <property type="match status" value="1"/>
</dbReference>
<dbReference type="PANTHER" id="PTHR11733">
    <property type="entry name" value="ZINC METALLOPROTEASE FAMILY M13 NEPRILYSIN-RELATED"/>
    <property type="match status" value="1"/>
</dbReference>
<dbReference type="InterPro" id="IPR018497">
    <property type="entry name" value="Peptidase_M13_C"/>
</dbReference>
<dbReference type="EMBL" id="JABSTR010000005">
    <property type="protein sequence ID" value="KAH9372202.1"/>
    <property type="molecule type" value="Genomic_DNA"/>
</dbReference>
<dbReference type="VEuPathDB" id="VectorBase:HLOH_055649"/>
<evidence type="ECO:0000313" key="3">
    <source>
        <dbReference type="Proteomes" id="UP000821853"/>
    </source>
</evidence>
<reference evidence="2 3" key="1">
    <citation type="journal article" date="2020" name="Cell">
        <title>Large-Scale Comparative Analyses of Tick Genomes Elucidate Their Genetic Diversity and Vector Capacities.</title>
        <authorList>
            <consortium name="Tick Genome and Microbiome Consortium (TIGMIC)"/>
            <person name="Jia N."/>
            <person name="Wang J."/>
            <person name="Shi W."/>
            <person name="Du L."/>
            <person name="Sun Y."/>
            <person name="Zhan W."/>
            <person name="Jiang J.F."/>
            <person name="Wang Q."/>
            <person name="Zhang B."/>
            <person name="Ji P."/>
            <person name="Bell-Sakyi L."/>
            <person name="Cui X.M."/>
            <person name="Yuan T.T."/>
            <person name="Jiang B.G."/>
            <person name="Yang W.F."/>
            <person name="Lam T.T."/>
            <person name="Chang Q.C."/>
            <person name="Ding S.J."/>
            <person name="Wang X.J."/>
            <person name="Zhu J.G."/>
            <person name="Ruan X.D."/>
            <person name="Zhao L."/>
            <person name="Wei J.T."/>
            <person name="Ye R.Z."/>
            <person name="Que T.C."/>
            <person name="Du C.H."/>
            <person name="Zhou Y.H."/>
            <person name="Cheng J.X."/>
            <person name="Dai P.F."/>
            <person name="Guo W.B."/>
            <person name="Han X.H."/>
            <person name="Huang E.J."/>
            <person name="Li L.F."/>
            <person name="Wei W."/>
            <person name="Gao Y.C."/>
            <person name="Liu J.Z."/>
            <person name="Shao H.Z."/>
            <person name="Wang X."/>
            <person name="Wang C.C."/>
            <person name="Yang T.C."/>
            <person name="Huo Q.B."/>
            <person name="Li W."/>
            <person name="Chen H.Y."/>
            <person name="Chen S.E."/>
            <person name="Zhou L.G."/>
            <person name="Ni X.B."/>
            <person name="Tian J.H."/>
            <person name="Sheng Y."/>
            <person name="Liu T."/>
            <person name="Pan Y.S."/>
            <person name="Xia L.Y."/>
            <person name="Li J."/>
            <person name="Zhao F."/>
            <person name="Cao W.C."/>
        </authorList>
    </citation>
    <scope>NUCLEOTIDE SEQUENCE [LARGE SCALE GENOMIC DNA]</scope>
    <source>
        <strain evidence="2">HaeL-2018</strain>
    </source>
</reference>
<evidence type="ECO:0000313" key="2">
    <source>
        <dbReference type="EMBL" id="KAH9372202.1"/>
    </source>
</evidence>
<dbReference type="GO" id="GO:0004222">
    <property type="term" value="F:metalloendopeptidase activity"/>
    <property type="evidence" value="ECO:0007669"/>
    <property type="project" value="InterPro"/>
</dbReference>
<organism evidence="2 3">
    <name type="scientific">Haemaphysalis longicornis</name>
    <name type="common">Bush tick</name>
    <dbReference type="NCBI Taxonomy" id="44386"/>
    <lineage>
        <taxon>Eukaryota</taxon>
        <taxon>Metazoa</taxon>
        <taxon>Ecdysozoa</taxon>
        <taxon>Arthropoda</taxon>
        <taxon>Chelicerata</taxon>
        <taxon>Arachnida</taxon>
        <taxon>Acari</taxon>
        <taxon>Parasitiformes</taxon>
        <taxon>Ixodida</taxon>
        <taxon>Ixodoidea</taxon>
        <taxon>Ixodidae</taxon>
        <taxon>Haemaphysalinae</taxon>
        <taxon>Haemaphysalis</taxon>
    </lineage>
</organism>
<name>A0A9J6G9P0_HAELO</name>
<gene>
    <name evidence="2" type="ORF">HPB48_019217</name>
</gene>
<accession>A0A9J6G9P0</accession>
<dbReference type="InterPro" id="IPR000718">
    <property type="entry name" value="Peptidase_M13"/>
</dbReference>
<dbReference type="AlphaFoldDB" id="A0A9J6G9P0"/>
<dbReference type="InterPro" id="IPR042089">
    <property type="entry name" value="Peptidase_M13_dom_2"/>
</dbReference>
<dbReference type="PROSITE" id="PS51885">
    <property type="entry name" value="NEPRILYSIN"/>
    <property type="match status" value="1"/>
</dbReference>
<dbReference type="GO" id="GO:0016485">
    <property type="term" value="P:protein processing"/>
    <property type="evidence" value="ECO:0007669"/>
    <property type="project" value="TreeGrafter"/>
</dbReference>
<dbReference type="Pfam" id="PF01431">
    <property type="entry name" value="Peptidase_M13"/>
    <property type="match status" value="1"/>
</dbReference>
<dbReference type="InterPro" id="IPR024079">
    <property type="entry name" value="MetalloPept_cat_dom_sf"/>
</dbReference>
<dbReference type="SUPFAM" id="SSF55486">
    <property type="entry name" value="Metalloproteases ('zincins'), catalytic domain"/>
    <property type="match status" value="1"/>
</dbReference>
<dbReference type="Proteomes" id="UP000821853">
    <property type="component" value="Chromosome 3"/>
</dbReference>
<dbReference type="Gene3D" id="3.40.390.10">
    <property type="entry name" value="Collagenase (Catalytic Domain)"/>
    <property type="match status" value="1"/>
</dbReference>
<protein>
    <recommendedName>
        <fullName evidence="1">Peptidase M13 C-terminal domain-containing protein</fullName>
    </recommendedName>
</protein>
<dbReference type="OMA" id="ITHSFDE"/>
<evidence type="ECO:0000259" key="1">
    <source>
        <dbReference type="Pfam" id="PF01431"/>
    </source>
</evidence>
<keyword evidence="3" id="KW-1185">Reference proteome</keyword>
<dbReference type="Gene3D" id="1.10.1380.10">
    <property type="entry name" value="Neutral endopeptidase , domain2"/>
    <property type="match status" value="1"/>
</dbReference>
<dbReference type="OrthoDB" id="6501410at2759"/>